<dbReference type="GO" id="GO:0004190">
    <property type="term" value="F:aspartic-type endopeptidase activity"/>
    <property type="evidence" value="ECO:0007669"/>
    <property type="project" value="InterPro"/>
</dbReference>
<dbReference type="InterPro" id="IPR009655">
    <property type="entry name" value="Preflagellin_peptidase_C"/>
</dbReference>
<evidence type="ECO:0000256" key="3">
    <source>
        <dbReference type="ARBA" id="ARBA00022692"/>
    </source>
</evidence>
<dbReference type="PANTHER" id="PTHR36506:SF1">
    <property type="entry name" value="PREFLAGELLIN PEPTIDASE"/>
    <property type="match status" value="1"/>
</dbReference>
<sequence length="275" mass="29492">MLRLILLAKYVLIGIALAFASYQDVKTREIDDKVWLIAGGIGAALTAYEILTTPSYPLLLAGISITVTTVLALGIFYLGLYGGADAKALIAIALTVPIALPPPANSVSPLFPLTVFGNSLLVSIVFIPFCAAWNLAWLARGRPLFSGIEASPLQKAAAFFIGVKVSAERAKSVHFNILERVRDDGGRHLKVFSRVSEYYEEEEQEVRRVIAAAERSGMKGNARGGGKNEAGAIGGDYVWATPAIPMIVFFLAGYALSFVLGDMLFGLIAYFMGVL</sequence>
<evidence type="ECO:0000256" key="1">
    <source>
        <dbReference type="ARBA" id="ARBA00004651"/>
    </source>
</evidence>
<dbReference type="EMBL" id="DSTX01000002">
    <property type="protein sequence ID" value="HFK20098.1"/>
    <property type="molecule type" value="Genomic_DNA"/>
</dbReference>
<keyword evidence="3 6" id="KW-0812">Transmembrane</keyword>
<keyword evidence="4 6" id="KW-1133">Transmembrane helix</keyword>
<evidence type="ECO:0000256" key="5">
    <source>
        <dbReference type="ARBA" id="ARBA00023136"/>
    </source>
</evidence>
<dbReference type="GO" id="GO:0005886">
    <property type="term" value="C:plasma membrane"/>
    <property type="evidence" value="ECO:0007669"/>
    <property type="project" value="UniProtKB-SubCell"/>
</dbReference>
<reference evidence="9" key="1">
    <citation type="journal article" date="2020" name="mSystems">
        <title>Genome- and Community-Level Interaction Insights into Carbon Utilization and Element Cycling Functions of Hydrothermarchaeota in Hydrothermal Sediment.</title>
        <authorList>
            <person name="Zhou Z."/>
            <person name="Liu Y."/>
            <person name="Xu W."/>
            <person name="Pan J."/>
            <person name="Luo Z.H."/>
            <person name="Li M."/>
        </authorList>
    </citation>
    <scope>NUCLEOTIDE SEQUENCE [LARGE SCALE GENOMIC DNA]</scope>
    <source>
        <strain evidence="9">SpSt-468</strain>
    </source>
</reference>
<feature type="transmembrane region" description="Helical" evidence="6">
    <location>
        <begin position="34"/>
        <end position="51"/>
    </location>
</feature>
<protein>
    <submittedName>
        <fullName evidence="9">A24 family peptidase</fullName>
    </submittedName>
</protein>
<accession>A0A7C3J4T7</accession>
<dbReference type="Pfam" id="PF06847">
    <property type="entry name" value="Arc_PepC_II"/>
    <property type="match status" value="1"/>
</dbReference>
<name>A0A7C3J4T7_9CREN</name>
<feature type="transmembrane region" description="Helical" evidence="6">
    <location>
        <begin position="6"/>
        <end position="22"/>
    </location>
</feature>
<dbReference type="InterPro" id="IPR000045">
    <property type="entry name" value="Prepilin_IV_endopep_pep"/>
</dbReference>
<feature type="domain" description="Prepilin type IV endopeptidase peptidase" evidence="7">
    <location>
        <begin position="12"/>
        <end position="126"/>
    </location>
</feature>
<organism evidence="9">
    <name type="scientific">Candidatus Methanomethylicus mesodigestus</name>
    <dbReference type="NCBI Taxonomy" id="1867258"/>
    <lineage>
        <taxon>Archaea</taxon>
        <taxon>Thermoproteota</taxon>
        <taxon>Methanosuratincolia</taxon>
        <taxon>Candidatus Methanomethylicales</taxon>
        <taxon>Candidatus Methanomethylicaceae</taxon>
        <taxon>Candidatus Methanomethylicus</taxon>
    </lineage>
</organism>
<feature type="transmembrane region" description="Helical" evidence="6">
    <location>
        <begin position="110"/>
        <end position="136"/>
    </location>
</feature>
<dbReference type="AlphaFoldDB" id="A0A7C3J4T7"/>
<feature type="transmembrane region" description="Helical" evidence="6">
    <location>
        <begin position="88"/>
        <end position="104"/>
    </location>
</feature>
<dbReference type="InterPro" id="IPR052218">
    <property type="entry name" value="Preflagellin_Peptidase"/>
</dbReference>
<comment type="caution">
    <text evidence="9">The sequence shown here is derived from an EMBL/GenBank/DDBJ whole genome shotgun (WGS) entry which is preliminary data.</text>
</comment>
<gene>
    <name evidence="9" type="ORF">ENS19_02345</name>
</gene>
<feature type="transmembrane region" description="Helical" evidence="6">
    <location>
        <begin position="57"/>
        <end position="81"/>
    </location>
</feature>
<proteinExistence type="predicted"/>
<evidence type="ECO:0000259" key="7">
    <source>
        <dbReference type="Pfam" id="PF01478"/>
    </source>
</evidence>
<keyword evidence="5 6" id="KW-0472">Membrane</keyword>
<dbReference type="Pfam" id="PF01478">
    <property type="entry name" value="Peptidase_A24"/>
    <property type="match status" value="1"/>
</dbReference>
<feature type="transmembrane region" description="Helical" evidence="6">
    <location>
        <begin position="247"/>
        <end position="272"/>
    </location>
</feature>
<keyword evidence="2" id="KW-1003">Cell membrane</keyword>
<comment type="subcellular location">
    <subcellularLocation>
        <location evidence="1">Cell membrane</location>
        <topology evidence="1">Multi-pass membrane protein</topology>
    </subcellularLocation>
</comment>
<dbReference type="Gene3D" id="1.20.120.1220">
    <property type="match status" value="1"/>
</dbReference>
<evidence type="ECO:0000256" key="4">
    <source>
        <dbReference type="ARBA" id="ARBA00022989"/>
    </source>
</evidence>
<evidence type="ECO:0000259" key="8">
    <source>
        <dbReference type="Pfam" id="PF06847"/>
    </source>
</evidence>
<evidence type="ECO:0000256" key="6">
    <source>
        <dbReference type="SAM" id="Phobius"/>
    </source>
</evidence>
<evidence type="ECO:0000256" key="2">
    <source>
        <dbReference type="ARBA" id="ARBA00022475"/>
    </source>
</evidence>
<evidence type="ECO:0000313" key="9">
    <source>
        <dbReference type="EMBL" id="HFK20098.1"/>
    </source>
</evidence>
<dbReference type="PANTHER" id="PTHR36506">
    <property type="entry name" value="PREFLAGELLIN PEPTIDASE"/>
    <property type="match status" value="1"/>
</dbReference>
<feature type="domain" description="Preflagellin peptidase C-terminal" evidence="8">
    <location>
        <begin position="158"/>
        <end position="263"/>
    </location>
</feature>